<dbReference type="GO" id="GO:0032543">
    <property type="term" value="P:mitochondrial translation"/>
    <property type="evidence" value="ECO:0007669"/>
    <property type="project" value="TreeGrafter"/>
</dbReference>
<evidence type="ECO:0000256" key="2">
    <source>
        <dbReference type="ARBA" id="ARBA00006700"/>
    </source>
</evidence>
<dbReference type="InterPro" id="IPR012677">
    <property type="entry name" value="Nucleotide-bd_a/b_plait_sf"/>
</dbReference>
<comment type="subcellular location">
    <subcellularLocation>
        <location evidence="1">Mitochondrion</location>
    </subcellularLocation>
</comment>
<feature type="compositionally biased region" description="Basic and acidic residues" evidence="8">
    <location>
        <begin position="121"/>
        <end position="134"/>
    </location>
</feature>
<evidence type="ECO:0000256" key="5">
    <source>
        <dbReference type="ARBA" id="ARBA00023274"/>
    </source>
</evidence>
<evidence type="ECO:0000256" key="4">
    <source>
        <dbReference type="ARBA" id="ARBA00023128"/>
    </source>
</evidence>
<accession>A0A8C2IN01</accession>
<keyword evidence="3" id="KW-0689">Ribosomal protein</keyword>
<dbReference type="GO" id="GO:0003735">
    <property type="term" value="F:structural constituent of ribosome"/>
    <property type="evidence" value="ECO:0007669"/>
    <property type="project" value="InterPro"/>
</dbReference>
<comment type="similarity">
    <text evidence="2">Belongs to the universal ribosomal protein uL23 family.</text>
</comment>
<dbReference type="InterPro" id="IPR012678">
    <property type="entry name" value="Ribosomal_uL23/eL15/eS24_sf"/>
</dbReference>
<evidence type="ECO:0000256" key="8">
    <source>
        <dbReference type="SAM" id="MobiDB-lite"/>
    </source>
</evidence>
<dbReference type="GO" id="GO:0005762">
    <property type="term" value="C:mitochondrial large ribosomal subunit"/>
    <property type="evidence" value="ECO:0007669"/>
    <property type="project" value="TreeGrafter"/>
</dbReference>
<protein>
    <recommendedName>
        <fullName evidence="6">Large ribosomal subunit protein uL23m</fullName>
    </recommendedName>
    <alternativeName>
        <fullName evidence="7">39S ribosomal protein L23, mitochondrial</fullName>
    </alternativeName>
</protein>
<sequence length="141" mass="16826">MSKRIIYPLYQLGNPQLRIFRPTFNLALVRPGKEQPPDTVQFRIPMEMTKFDVRNYLEKIYSVPVAAVRTRIQYLKRPDYKVAYVQLAQQQTFQFPDIFPEKDKKHEEGSVEEIQEKFMEDECQRQKPDPRRGGVTEWFGL</sequence>
<dbReference type="Proteomes" id="UP000694701">
    <property type="component" value="Unplaced"/>
</dbReference>
<evidence type="ECO:0000313" key="9">
    <source>
        <dbReference type="Ensembl" id="ENSCCRP00020081741.1"/>
    </source>
</evidence>
<evidence type="ECO:0000256" key="3">
    <source>
        <dbReference type="ARBA" id="ARBA00022980"/>
    </source>
</evidence>
<feature type="region of interest" description="Disordered" evidence="8">
    <location>
        <begin position="121"/>
        <end position="141"/>
    </location>
</feature>
<evidence type="ECO:0000313" key="10">
    <source>
        <dbReference type="Proteomes" id="UP000694701"/>
    </source>
</evidence>
<reference evidence="9" key="1">
    <citation type="submission" date="2025-08" db="UniProtKB">
        <authorList>
            <consortium name="Ensembl"/>
        </authorList>
    </citation>
    <scope>IDENTIFICATION</scope>
</reference>
<dbReference type="Gene3D" id="3.30.70.330">
    <property type="match status" value="1"/>
</dbReference>
<evidence type="ECO:0000256" key="7">
    <source>
        <dbReference type="ARBA" id="ARBA00041375"/>
    </source>
</evidence>
<dbReference type="AlphaFoldDB" id="A0A8C2IN01"/>
<evidence type="ECO:0000256" key="6">
    <source>
        <dbReference type="ARBA" id="ARBA00039977"/>
    </source>
</evidence>
<dbReference type="FunFam" id="3.30.70.330:FF:000284">
    <property type="entry name" value="39S ribosomal protein L23, mitochondrial"/>
    <property type="match status" value="1"/>
</dbReference>
<keyword evidence="5" id="KW-0687">Ribonucleoprotein</keyword>
<organism evidence="9 10">
    <name type="scientific">Cyprinus carpio</name>
    <name type="common">Common carp</name>
    <dbReference type="NCBI Taxonomy" id="7962"/>
    <lineage>
        <taxon>Eukaryota</taxon>
        <taxon>Metazoa</taxon>
        <taxon>Chordata</taxon>
        <taxon>Craniata</taxon>
        <taxon>Vertebrata</taxon>
        <taxon>Euteleostomi</taxon>
        <taxon>Actinopterygii</taxon>
        <taxon>Neopterygii</taxon>
        <taxon>Teleostei</taxon>
        <taxon>Ostariophysi</taxon>
        <taxon>Cypriniformes</taxon>
        <taxon>Cyprinidae</taxon>
        <taxon>Cyprininae</taxon>
        <taxon>Cyprinus</taxon>
    </lineage>
</organism>
<proteinExistence type="inferred from homology"/>
<dbReference type="Pfam" id="PF00276">
    <property type="entry name" value="Ribosomal_L23"/>
    <property type="match status" value="1"/>
</dbReference>
<evidence type="ECO:0000256" key="1">
    <source>
        <dbReference type="ARBA" id="ARBA00004173"/>
    </source>
</evidence>
<name>A0A8C2IN01_CYPCA</name>
<dbReference type="InterPro" id="IPR013025">
    <property type="entry name" value="Ribosomal_uL23-like"/>
</dbReference>
<dbReference type="SUPFAM" id="SSF54189">
    <property type="entry name" value="Ribosomal proteins S24e, L23 and L15e"/>
    <property type="match status" value="1"/>
</dbReference>
<dbReference type="PANTHER" id="PTHR12059:SF5">
    <property type="entry name" value="LARGE RIBOSOMAL SUBUNIT PROTEIN UL23M"/>
    <property type="match status" value="1"/>
</dbReference>
<dbReference type="Ensembl" id="ENSCCRT00020089494.1">
    <property type="protein sequence ID" value="ENSCCRP00020081741.1"/>
    <property type="gene ID" value="ENSCCRG00020037786.1"/>
</dbReference>
<keyword evidence="4" id="KW-0496">Mitochondrion</keyword>
<dbReference type="PANTHER" id="PTHR12059">
    <property type="entry name" value="RIBOSOMAL PROTEIN L23-RELATED"/>
    <property type="match status" value="1"/>
</dbReference>